<name>A0ABW7LMY9_9RHOB</name>
<reference evidence="1 2" key="1">
    <citation type="submission" date="2024-10" db="EMBL/GenBank/DDBJ databases">
        <title>Paracoccus drimophilus sp. nov., a novel bacterium from corn roots in Hunan.</title>
        <authorList>
            <person name="Li X."/>
        </authorList>
    </citation>
    <scope>NUCLEOTIDE SEQUENCE [LARGE SCALE GENOMIC DNA]</scope>
    <source>
        <strain evidence="1 2">NGMCC 1.201697</strain>
    </source>
</reference>
<dbReference type="EMBL" id="JBIMPR010000011">
    <property type="protein sequence ID" value="MFH5775546.1"/>
    <property type="molecule type" value="Genomic_DNA"/>
</dbReference>
<sequence>MSLQGAAFLCIWNDHDPAQVQEYEAWHTFEHVPERVCVPGFIAGRRYAAYDRAESRYFTLYDIDSLSVLETPPYLDLQANPTPWSQRMRLAFRNFQRIPCLTLASRGQGCAGAIGTLVLTAERGAESAVAGLQELLDGLLRDHAVTTYHLGIAPVIPAYAVFGTPAAGDDRTDTYVVMVEGLLPTDTDAALRRVAAALPNLFAHAQVLKNESSGFLFTVQDSELAGSPLRREIARDCHDPA</sequence>
<gene>
    <name evidence="1" type="ORF">ACHFJ0_14940</name>
</gene>
<dbReference type="Proteomes" id="UP001609376">
    <property type="component" value="Unassembled WGS sequence"/>
</dbReference>
<organism evidence="1 2">
    <name type="scientific">Paracoccus broussonetiae subsp. drimophilus</name>
    <dbReference type="NCBI Taxonomy" id="3373869"/>
    <lineage>
        <taxon>Bacteria</taxon>
        <taxon>Pseudomonadati</taxon>
        <taxon>Pseudomonadota</taxon>
        <taxon>Alphaproteobacteria</taxon>
        <taxon>Rhodobacterales</taxon>
        <taxon>Paracoccaceae</taxon>
        <taxon>Paracoccus</taxon>
        <taxon>Paracoccus broussonetiae</taxon>
    </lineage>
</organism>
<proteinExistence type="predicted"/>
<dbReference type="RefSeq" id="WP_395134743.1">
    <property type="nucleotide sequence ID" value="NZ_JBIMPR010000011.1"/>
</dbReference>
<protein>
    <submittedName>
        <fullName evidence="1">Uncharacterized protein</fullName>
    </submittedName>
</protein>
<keyword evidence="2" id="KW-1185">Reference proteome</keyword>
<accession>A0ABW7LMY9</accession>
<evidence type="ECO:0000313" key="1">
    <source>
        <dbReference type="EMBL" id="MFH5775546.1"/>
    </source>
</evidence>
<evidence type="ECO:0000313" key="2">
    <source>
        <dbReference type="Proteomes" id="UP001609376"/>
    </source>
</evidence>
<comment type="caution">
    <text evidence="1">The sequence shown here is derived from an EMBL/GenBank/DDBJ whole genome shotgun (WGS) entry which is preliminary data.</text>
</comment>